<dbReference type="InterPro" id="IPR012337">
    <property type="entry name" value="RNaseH-like_sf"/>
</dbReference>
<feature type="compositionally biased region" description="Low complexity" evidence="1">
    <location>
        <begin position="11"/>
        <end position="22"/>
    </location>
</feature>
<reference evidence="3 4" key="2">
    <citation type="submission" date="2024-10" db="EMBL/GenBank/DDBJ databases">
        <authorList>
            <person name="Ryan C."/>
        </authorList>
    </citation>
    <scope>NUCLEOTIDE SEQUENCE [LARGE SCALE GENOMIC DNA]</scope>
</reference>
<organism evidence="3 4">
    <name type="scientific">Urochloa decumbens</name>
    <dbReference type="NCBI Taxonomy" id="240449"/>
    <lineage>
        <taxon>Eukaryota</taxon>
        <taxon>Viridiplantae</taxon>
        <taxon>Streptophyta</taxon>
        <taxon>Embryophyta</taxon>
        <taxon>Tracheophyta</taxon>
        <taxon>Spermatophyta</taxon>
        <taxon>Magnoliopsida</taxon>
        <taxon>Liliopsida</taxon>
        <taxon>Poales</taxon>
        <taxon>Poaceae</taxon>
        <taxon>PACMAD clade</taxon>
        <taxon>Panicoideae</taxon>
        <taxon>Panicodae</taxon>
        <taxon>Paniceae</taxon>
        <taxon>Melinidinae</taxon>
        <taxon>Urochloa</taxon>
    </lineage>
</organism>
<dbReference type="EMBL" id="OZ075122">
    <property type="protein sequence ID" value="CAL4909779.1"/>
    <property type="molecule type" value="Genomic_DNA"/>
</dbReference>
<feature type="compositionally biased region" description="Basic and acidic residues" evidence="1">
    <location>
        <begin position="1"/>
        <end position="10"/>
    </location>
</feature>
<keyword evidence="4" id="KW-1185">Reference proteome</keyword>
<dbReference type="PANTHER" id="PTHR33086:SF73">
    <property type="entry name" value="OS01G0245901 PROTEIN"/>
    <property type="match status" value="1"/>
</dbReference>
<name>A0ABC8WGY0_9POAL</name>
<dbReference type="InterPro" id="IPR036397">
    <property type="entry name" value="RNaseH_sf"/>
</dbReference>
<dbReference type="AlphaFoldDB" id="A0ABC8WGY0"/>
<evidence type="ECO:0000256" key="1">
    <source>
        <dbReference type="SAM" id="MobiDB-lite"/>
    </source>
</evidence>
<dbReference type="Proteomes" id="UP001497457">
    <property type="component" value="Chromosome 12b"/>
</dbReference>
<protein>
    <recommendedName>
        <fullName evidence="2">DUF1618 domain-containing protein</fullName>
    </recommendedName>
</protein>
<dbReference type="Pfam" id="PF07762">
    <property type="entry name" value="DUF1618"/>
    <property type="match status" value="1"/>
</dbReference>
<feature type="region of interest" description="Disordered" evidence="1">
    <location>
        <begin position="1"/>
        <end position="29"/>
    </location>
</feature>
<sequence length="699" mass="77152">MAEREARAEHAAAAAAGADAQALVPPEHLAEAEAEGVVAGDPLAEHAAAAAAAEPDFTFRVAPLPRVTVLTAGRGAHPDPESGDDHPCVVSASHSFLLVQFDGPIFFGSVAWSHLVVVRDFLTADGESTASAERVPLRTRPFPVVCNLEGLVIVPSGDGGCDGYTIAELQVQRRCDVATVIYLRSGPGEAEGRRARRVAYPLAAADRRWRPHGAVHVDDTIWWFDLTWGILSCAASLEDAARLAFHELPDGRGLGERDELPPRIHTKRCVSASQGRLRYVEIIGEGGGAARVCMWSRSRNPCGVGWRWDADYSVSFEKIWSDDSYRKTGLTRNAPLLVVVCPSDPHLVYFALEQRIFGVNVLERMVVHNHRYEIPGPPRPASGRYVVAWEPPLLPQAAAQDMPDASTLYQPVRLIAPPTLWMPEAISSGSSIPMHDVWAQTADAEFEEINALLRRGAGGEYMVGLDSEFAVPNGVVPLEMEPPTADCHYTELCKKVNGGDLVQIGIVVAYASFKVQGMWQFNIRFDASSRVPWHDGVAFLRDQCRLNLQEHKSHGIPISRFMHWLVSSGLLRNQKVTWITYAGGADFGFLIRLLTGKDTLPELRWDFLMLFWEFFPRSYDVRVFTKLGRCRKKAIHGGLAQVCQSLQVERTGEAHQAGSDALSAVRCFEKMVMCDSNFATESKKYRSFLYGLVVEIVFR</sequence>
<reference evidence="4" key="1">
    <citation type="submission" date="2024-06" db="EMBL/GenBank/DDBJ databases">
        <authorList>
            <person name="Ryan C."/>
        </authorList>
    </citation>
    <scope>NUCLEOTIDE SEQUENCE [LARGE SCALE GENOMIC DNA]</scope>
</reference>
<evidence type="ECO:0000313" key="4">
    <source>
        <dbReference type="Proteomes" id="UP001497457"/>
    </source>
</evidence>
<proteinExistence type="predicted"/>
<dbReference type="InterPro" id="IPR011676">
    <property type="entry name" value="DUF1618"/>
</dbReference>
<accession>A0ABC8WGY0</accession>
<dbReference type="PANTHER" id="PTHR33086">
    <property type="entry name" value="OS05G0468200 PROTEIN-RELATED"/>
    <property type="match status" value="1"/>
</dbReference>
<evidence type="ECO:0000259" key="2">
    <source>
        <dbReference type="Pfam" id="PF07762"/>
    </source>
</evidence>
<feature type="domain" description="DUF1618" evidence="2">
    <location>
        <begin position="223"/>
        <end position="349"/>
    </location>
</feature>
<evidence type="ECO:0000313" key="3">
    <source>
        <dbReference type="EMBL" id="CAL4909779.1"/>
    </source>
</evidence>
<dbReference type="SUPFAM" id="SSF53098">
    <property type="entry name" value="Ribonuclease H-like"/>
    <property type="match status" value="1"/>
</dbReference>
<dbReference type="Gene3D" id="3.30.420.10">
    <property type="entry name" value="Ribonuclease H-like superfamily/Ribonuclease H"/>
    <property type="match status" value="1"/>
</dbReference>
<gene>
    <name evidence="3" type="ORF">URODEC1_LOCUS13945</name>
</gene>